<dbReference type="Proteomes" id="UP000192656">
    <property type="component" value="Unassembled WGS sequence"/>
</dbReference>
<reference evidence="8 9" key="1">
    <citation type="submission" date="2017-04" db="EMBL/GenBank/DDBJ databases">
        <authorList>
            <person name="Afonso C.L."/>
            <person name="Miller P.J."/>
            <person name="Scott M.A."/>
            <person name="Spackman E."/>
            <person name="Goraichik I."/>
            <person name="Dimitrov K.M."/>
            <person name="Suarez D.L."/>
            <person name="Swayne D.E."/>
        </authorList>
    </citation>
    <scope>NUCLEOTIDE SEQUENCE [LARGE SCALE GENOMIC DNA]</scope>
    <source>
        <strain evidence="8 9">CGMCC 1.10972</strain>
    </source>
</reference>
<dbReference type="InterPro" id="IPR004089">
    <property type="entry name" value="MCPsignal_dom"/>
</dbReference>
<feature type="transmembrane region" description="Helical" evidence="5">
    <location>
        <begin position="419"/>
        <end position="440"/>
    </location>
</feature>
<evidence type="ECO:0000256" key="3">
    <source>
        <dbReference type="PROSITE-ProRule" id="PRU00284"/>
    </source>
</evidence>
<keyword evidence="3" id="KW-0807">Transducer</keyword>
<dbReference type="GO" id="GO:0007165">
    <property type="term" value="P:signal transduction"/>
    <property type="evidence" value="ECO:0007669"/>
    <property type="project" value="UniProtKB-KW"/>
</dbReference>
<gene>
    <name evidence="8" type="ORF">SAMN06297251_11691</name>
</gene>
<evidence type="ECO:0000259" key="6">
    <source>
        <dbReference type="PROSITE" id="PS50111"/>
    </source>
</evidence>
<dbReference type="InterPro" id="IPR004090">
    <property type="entry name" value="Chemotax_Me-accpt_rcpt"/>
</dbReference>
<comment type="similarity">
    <text evidence="2">Belongs to the methyl-accepting chemotaxis (MCP) protein family.</text>
</comment>
<feature type="coiled-coil region" evidence="4">
    <location>
        <begin position="490"/>
        <end position="519"/>
    </location>
</feature>
<keyword evidence="4" id="KW-0175">Coiled coil</keyword>
<accession>A0A1W2DNV0</accession>
<evidence type="ECO:0000313" key="8">
    <source>
        <dbReference type="EMBL" id="SMC99097.1"/>
    </source>
</evidence>
<feature type="domain" description="HAMP" evidence="7">
    <location>
        <begin position="441"/>
        <end position="494"/>
    </location>
</feature>
<dbReference type="PROSITE" id="PS50885">
    <property type="entry name" value="HAMP"/>
    <property type="match status" value="2"/>
</dbReference>
<dbReference type="Gene3D" id="6.10.340.10">
    <property type="match status" value="1"/>
</dbReference>
<sequence>MSASHPKLKWPFRLNSIGAKAGAAMAALTILLLTIAGVGLRGITTLSGAMFQTESASEVLIAVNEAGGSISEYLLQKDPERIEAASMTLENAYGMVEGLELQPDARQALEGRLTAMSEAVKALASANDTLENAKAAFTAKADALLDQAVAAEQKGAAITKTAEREATDAILSLDTLRQLTLNAGRLATLVQEIQLASLEAQASGGVDATARINTLMNQAREPLKGIVDLGGAPDLQSVISTVAQSFQALESQFERSSQATPRSVAIAERTADASMELITRLGTMAEAELALKKDKDNERSRARVFSGLARNFADLIRDAVLGAERYAITQTDETAEAVTAGLDKAANFAKILAKNGADGLGSGVDSLKDSFSSLVAATGHFDERTTAVIQASQAVSRSVVEVASATTDQAQAQSRQSGWLMWGAGFVCLLLTVTIAVILIRTIARPIIEITQAMLRLANGDTSVETAFVRRRDEIGGMARSLTVFQETGRAKLAAEAEAERQRREAEETRARHESEQMAEARALANAFAAISAGLDALASGDLSARVGEVDEKYQPIRDRFNESIASLETTIGAAVQSAGAIRTGLAEISSASLDLAKRTERQAANLAETVATLSEVTEASGRTAEGARRARQSADGALDTARQGGEVVAEAITAMNAIETSSSAIEQIVGLINDIAFQTNLLALNAGVEAARAGAAGQGFAVVAHEVRELSQRSATAAKEISDLIAKSRQQVGVGVERVSASGKALDQIVSEVGQMVEVIGLIADDAREQAASLRDISSAADQMDQATQESAAMVEETTTACRSLEIETEELDASMQRFRTSGYAGQTGHNEAYGRAA</sequence>
<dbReference type="STRING" id="937218.SAMN06297251_11691"/>
<protein>
    <submittedName>
        <fullName evidence="8">Methyl-accepting chemotaxis protein</fullName>
    </submittedName>
</protein>
<dbReference type="GO" id="GO:0004888">
    <property type="term" value="F:transmembrane signaling receptor activity"/>
    <property type="evidence" value="ECO:0007669"/>
    <property type="project" value="InterPro"/>
</dbReference>
<feature type="domain" description="Methyl-accepting transducer" evidence="6">
    <location>
        <begin position="578"/>
        <end position="807"/>
    </location>
</feature>
<evidence type="ECO:0000256" key="1">
    <source>
        <dbReference type="ARBA" id="ARBA00022500"/>
    </source>
</evidence>
<dbReference type="PROSITE" id="PS50111">
    <property type="entry name" value="CHEMOTAXIS_TRANSDUC_2"/>
    <property type="match status" value="1"/>
</dbReference>
<keyword evidence="1" id="KW-0145">Chemotaxis</keyword>
<keyword evidence="9" id="KW-1185">Reference proteome</keyword>
<dbReference type="AlphaFoldDB" id="A0A1W2DNV0"/>
<dbReference type="InterPro" id="IPR003660">
    <property type="entry name" value="HAMP_dom"/>
</dbReference>
<evidence type="ECO:0000259" key="7">
    <source>
        <dbReference type="PROSITE" id="PS50885"/>
    </source>
</evidence>
<evidence type="ECO:0000313" key="9">
    <source>
        <dbReference type="Proteomes" id="UP000192656"/>
    </source>
</evidence>
<organism evidence="8 9">
    <name type="scientific">Fulvimarina manganoxydans</name>
    <dbReference type="NCBI Taxonomy" id="937218"/>
    <lineage>
        <taxon>Bacteria</taxon>
        <taxon>Pseudomonadati</taxon>
        <taxon>Pseudomonadota</taxon>
        <taxon>Alphaproteobacteria</taxon>
        <taxon>Hyphomicrobiales</taxon>
        <taxon>Aurantimonadaceae</taxon>
        <taxon>Fulvimarina</taxon>
    </lineage>
</organism>
<evidence type="ECO:0000256" key="4">
    <source>
        <dbReference type="SAM" id="Coils"/>
    </source>
</evidence>
<proteinExistence type="inferred from homology"/>
<dbReference type="CDD" id="cd06225">
    <property type="entry name" value="HAMP"/>
    <property type="match status" value="1"/>
</dbReference>
<feature type="domain" description="HAMP" evidence="7">
    <location>
        <begin position="522"/>
        <end position="573"/>
    </location>
</feature>
<dbReference type="GO" id="GO:0005886">
    <property type="term" value="C:plasma membrane"/>
    <property type="evidence" value="ECO:0007669"/>
    <property type="project" value="TreeGrafter"/>
</dbReference>
<evidence type="ECO:0000256" key="5">
    <source>
        <dbReference type="SAM" id="Phobius"/>
    </source>
</evidence>
<dbReference type="Pfam" id="PF00015">
    <property type="entry name" value="MCPsignal"/>
    <property type="match status" value="1"/>
</dbReference>
<dbReference type="PRINTS" id="PR00260">
    <property type="entry name" value="CHEMTRNSDUCR"/>
</dbReference>
<name>A0A1W2DNV0_9HYPH</name>
<feature type="transmembrane region" description="Helical" evidence="5">
    <location>
        <begin position="21"/>
        <end position="40"/>
    </location>
</feature>
<dbReference type="GO" id="GO:0006935">
    <property type="term" value="P:chemotaxis"/>
    <property type="evidence" value="ECO:0007669"/>
    <property type="project" value="UniProtKB-KW"/>
</dbReference>
<dbReference type="EMBL" id="FWXR01000016">
    <property type="protein sequence ID" value="SMC99097.1"/>
    <property type="molecule type" value="Genomic_DNA"/>
</dbReference>
<dbReference type="SMART" id="SM00304">
    <property type="entry name" value="HAMP"/>
    <property type="match status" value="2"/>
</dbReference>
<keyword evidence="5" id="KW-0812">Transmembrane</keyword>
<feature type="coiled-coil region" evidence="4">
    <location>
        <begin position="116"/>
        <end position="147"/>
    </location>
</feature>
<keyword evidence="5" id="KW-0472">Membrane</keyword>
<dbReference type="PANTHER" id="PTHR43531">
    <property type="entry name" value="PROTEIN ICFG"/>
    <property type="match status" value="1"/>
</dbReference>
<evidence type="ECO:0000256" key="2">
    <source>
        <dbReference type="ARBA" id="ARBA00029447"/>
    </source>
</evidence>
<dbReference type="PANTHER" id="PTHR43531:SF11">
    <property type="entry name" value="METHYL-ACCEPTING CHEMOTAXIS PROTEIN 3"/>
    <property type="match status" value="1"/>
</dbReference>
<dbReference type="Pfam" id="PF00672">
    <property type="entry name" value="HAMP"/>
    <property type="match status" value="1"/>
</dbReference>
<dbReference type="InterPro" id="IPR051310">
    <property type="entry name" value="MCP_chemotaxis"/>
</dbReference>
<dbReference type="Gene3D" id="1.10.287.950">
    <property type="entry name" value="Methyl-accepting chemotaxis protein"/>
    <property type="match status" value="1"/>
</dbReference>
<keyword evidence="5" id="KW-1133">Transmembrane helix</keyword>
<dbReference type="SUPFAM" id="SSF58104">
    <property type="entry name" value="Methyl-accepting chemotaxis protein (MCP) signaling domain"/>
    <property type="match status" value="1"/>
</dbReference>
<dbReference type="SMART" id="SM00283">
    <property type="entry name" value="MA"/>
    <property type="match status" value="1"/>
</dbReference>